<evidence type="ECO:0000256" key="1">
    <source>
        <dbReference type="SAM" id="Phobius"/>
    </source>
</evidence>
<comment type="caution">
    <text evidence="2">The sequence shown here is derived from an EMBL/GenBank/DDBJ whole genome shotgun (WGS) entry which is preliminary data.</text>
</comment>
<feature type="transmembrane region" description="Helical" evidence="1">
    <location>
        <begin position="72"/>
        <end position="92"/>
    </location>
</feature>
<feature type="transmembrane region" description="Helical" evidence="1">
    <location>
        <begin position="113"/>
        <end position="133"/>
    </location>
</feature>
<keyword evidence="1" id="KW-1133">Transmembrane helix</keyword>
<feature type="transmembrane region" description="Helical" evidence="1">
    <location>
        <begin position="465"/>
        <end position="489"/>
    </location>
</feature>
<feature type="transmembrane region" description="Helical" evidence="1">
    <location>
        <begin position="145"/>
        <end position="170"/>
    </location>
</feature>
<evidence type="ECO:0008006" key="4">
    <source>
        <dbReference type="Google" id="ProtNLM"/>
    </source>
</evidence>
<keyword evidence="1" id="KW-0812">Transmembrane</keyword>
<dbReference type="EMBL" id="JAACNO010002206">
    <property type="protein sequence ID" value="KAF4135041.1"/>
    <property type="molecule type" value="Genomic_DNA"/>
</dbReference>
<reference evidence="2" key="1">
    <citation type="submission" date="2020-03" db="EMBL/GenBank/DDBJ databases">
        <title>Hybrid Assembly of Korean Phytophthora infestans isolates.</title>
        <authorList>
            <person name="Prokchorchik M."/>
            <person name="Lee Y."/>
            <person name="Seo J."/>
            <person name="Cho J.-H."/>
            <person name="Park Y.-E."/>
            <person name="Jang D.-C."/>
            <person name="Im J.-S."/>
            <person name="Choi J.-G."/>
            <person name="Park H.-J."/>
            <person name="Lee G.-B."/>
            <person name="Lee Y.-G."/>
            <person name="Hong S.-Y."/>
            <person name="Cho K."/>
            <person name="Sohn K.H."/>
        </authorList>
    </citation>
    <scope>NUCLEOTIDE SEQUENCE</scope>
    <source>
        <strain evidence="2">KR_2_A2</strain>
    </source>
</reference>
<keyword evidence="1" id="KW-0472">Membrane</keyword>
<accession>A0A8S9U279</accession>
<dbReference type="Proteomes" id="UP000704712">
    <property type="component" value="Unassembled WGS sequence"/>
</dbReference>
<gene>
    <name evidence="2" type="ORF">GN958_ATG15711</name>
</gene>
<protein>
    <recommendedName>
        <fullName evidence="4">Transmembrane protein</fullName>
    </recommendedName>
</protein>
<name>A0A8S9U279_PHYIN</name>
<feature type="transmembrane region" description="Helical" evidence="1">
    <location>
        <begin position="253"/>
        <end position="270"/>
    </location>
</feature>
<proteinExistence type="predicted"/>
<feature type="transmembrane region" description="Helical" evidence="1">
    <location>
        <begin position="276"/>
        <end position="295"/>
    </location>
</feature>
<feature type="transmembrane region" description="Helical" evidence="1">
    <location>
        <begin position="422"/>
        <end position="445"/>
    </location>
</feature>
<evidence type="ECO:0000313" key="2">
    <source>
        <dbReference type="EMBL" id="KAF4135041.1"/>
    </source>
</evidence>
<feature type="transmembrane region" description="Helical" evidence="1">
    <location>
        <begin position="584"/>
        <end position="605"/>
    </location>
</feature>
<dbReference type="AlphaFoldDB" id="A0A8S9U279"/>
<evidence type="ECO:0000313" key="3">
    <source>
        <dbReference type="Proteomes" id="UP000704712"/>
    </source>
</evidence>
<organism evidence="2 3">
    <name type="scientific">Phytophthora infestans</name>
    <name type="common">Potato late blight agent</name>
    <name type="synonym">Botrytis infestans</name>
    <dbReference type="NCBI Taxonomy" id="4787"/>
    <lineage>
        <taxon>Eukaryota</taxon>
        <taxon>Sar</taxon>
        <taxon>Stramenopiles</taxon>
        <taxon>Oomycota</taxon>
        <taxon>Peronosporomycetes</taxon>
        <taxon>Peronosporales</taxon>
        <taxon>Peronosporaceae</taxon>
        <taxon>Phytophthora</taxon>
    </lineage>
</organism>
<feature type="transmembrane region" description="Helical" evidence="1">
    <location>
        <begin position="641"/>
        <end position="663"/>
    </location>
</feature>
<sequence>MLQHAAQAFRWLQDQQSAIVPSELGVFEFSVLCFKQVAVAGAVINCFQAQDSSNGGDAPLSLPAVMDHVPQVIMVIVALSLFIVWGSRIIQWGLRSALLDCSCPVKLTTRRRYLPPVIAVLKVFFLLFVTLRLNSSAGLEWKQQTSALCSALILVMCELVDSVAIAHTWLVSRARDEIIYDWGEEDTYGKVTAKQLILTFFDRWKDCGMVSSFLNQSEMLLLLSEVPSMAWASWTCCQRGSTPERLSYQLHRYVTIITIVMGMNVVEVAPTLNNDIVGAVVFLVADIVLTGLRLYEGRHRRRERRRVARARRLTMTPTNAGRNMSFLRAPAKLAHAMSLERRDGVIKQCLELKRLGLWKEITLHGVLPKDWAFACLDCAYSVLVVLNFYETTDAADVQVMEEVSSGLSEDKFMDKVDKSVQYLAVGFSTVLGISLLARWFVLYSSKRLDEIAWSAAHNNTVIPNYFAIGVVVVKLALLPVSICVFAVVFVQDKLFTPKRGVNALVADLICAIAAARAVDSLGRAMQGFGRSAVGLPGADAVRGSRHEKASIALQVFWDRFNDFLVPLGIVHLVISTTDVGQNFIVVYFLIVVCVLHAMIAYVDAVDITSATYLTERLGYLVAVTFLVRYSSKYIERKGMDLFAPVLLVAIEFMLLVVALSTLWRARRQARRTCQNMEKEDVNVSTGRAMTRSVPMLASMSSDYSVLSPDATVMGDVVYNEHKEEVSPQDSCRS</sequence>